<dbReference type="Proteomes" id="UP001057580">
    <property type="component" value="Chromosome"/>
</dbReference>
<name>A0A9E7R3J2_9EURY</name>
<dbReference type="KEGG" id="ssai:N0B31_17960"/>
<protein>
    <submittedName>
        <fullName evidence="5">NAD-binding protein</fullName>
    </submittedName>
</protein>
<evidence type="ECO:0000259" key="4">
    <source>
        <dbReference type="PROSITE" id="PS51201"/>
    </source>
</evidence>
<evidence type="ECO:0000256" key="2">
    <source>
        <dbReference type="ARBA" id="ARBA00022538"/>
    </source>
</evidence>
<accession>A0A9E7R3J2</accession>
<dbReference type="Gene3D" id="3.40.50.720">
    <property type="entry name" value="NAD(P)-binding Rossmann-like Domain"/>
    <property type="match status" value="1"/>
</dbReference>
<reference evidence="5" key="1">
    <citation type="submission" date="2022-09" db="EMBL/GenBank/DDBJ databases">
        <title>Diverse halophilic archaea isolated from saline environments.</title>
        <authorList>
            <person name="Cui H.-L."/>
        </authorList>
    </citation>
    <scope>NUCLEOTIDE SEQUENCE</scope>
    <source>
        <strain evidence="5">ZS-35-S2</strain>
    </source>
</reference>
<dbReference type="GeneID" id="74944348"/>
<dbReference type="InterPro" id="IPR006036">
    <property type="entry name" value="K_uptake_TrkA"/>
</dbReference>
<dbReference type="InterPro" id="IPR036291">
    <property type="entry name" value="NAD(P)-bd_dom_sf"/>
</dbReference>
<dbReference type="EMBL" id="CP104003">
    <property type="protein sequence ID" value="UWM53995.1"/>
    <property type="molecule type" value="Genomic_DNA"/>
</dbReference>
<dbReference type="InterPro" id="IPR050721">
    <property type="entry name" value="Trk_Ktr_HKT_K-transport"/>
</dbReference>
<sequence length="150" mass="16324">MRLRQERLDGDSRDGAGEYVVLGGGRLGASIARRLRAAGHAVTLVDERQDATDLPGVCGDPSDRRVLARAGLSERSTVVVATRRDRRNLLVAQLVRTRFAVREVLVLVNTPDRRDLVAETGHEPVCVTSVVSEAVTERLDGLSTDRERAG</sequence>
<keyword evidence="2" id="KW-0406">Ion transport</keyword>
<evidence type="ECO:0000313" key="5">
    <source>
        <dbReference type="EMBL" id="UWM53995.1"/>
    </source>
</evidence>
<keyword evidence="2" id="KW-0813">Transport</keyword>
<keyword evidence="3" id="KW-0630">Potassium</keyword>
<evidence type="ECO:0000256" key="1">
    <source>
        <dbReference type="ARBA" id="ARBA00003660"/>
    </source>
</evidence>
<dbReference type="GO" id="GO:0015079">
    <property type="term" value="F:potassium ion transmembrane transporter activity"/>
    <property type="evidence" value="ECO:0007669"/>
    <property type="project" value="InterPro"/>
</dbReference>
<keyword evidence="6" id="KW-1185">Reference proteome</keyword>
<dbReference type="PANTHER" id="PTHR43833">
    <property type="entry name" value="POTASSIUM CHANNEL PROTEIN 2-RELATED-RELATED"/>
    <property type="match status" value="1"/>
</dbReference>
<dbReference type="AlphaFoldDB" id="A0A9E7R3J2"/>
<dbReference type="GO" id="GO:0005886">
    <property type="term" value="C:plasma membrane"/>
    <property type="evidence" value="ECO:0007669"/>
    <property type="project" value="InterPro"/>
</dbReference>
<evidence type="ECO:0000256" key="3">
    <source>
        <dbReference type="ARBA" id="ARBA00022958"/>
    </source>
</evidence>
<dbReference type="RefSeq" id="WP_260592989.1">
    <property type="nucleotide sequence ID" value="NZ_CP104003.1"/>
</dbReference>
<organism evidence="5 6">
    <name type="scientific">Salinirubellus salinus</name>
    <dbReference type="NCBI Taxonomy" id="1364945"/>
    <lineage>
        <taxon>Archaea</taxon>
        <taxon>Methanobacteriati</taxon>
        <taxon>Methanobacteriota</taxon>
        <taxon>Stenosarchaea group</taxon>
        <taxon>Halobacteria</taxon>
        <taxon>Halobacteriales</taxon>
        <taxon>Natronomonadaceae</taxon>
        <taxon>Salinirubellus</taxon>
    </lineage>
</organism>
<dbReference type="Pfam" id="PF02254">
    <property type="entry name" value="TrkA_N"/>
    <property type="match status" value="1"/>
</dbReference>
<dbReference type="PRINTS" id="PR00335">
    <property type="entry name" value="KUPTAKETRKA"/>
</dbReference>
<proteinExistence type="predicted"/>
<feature type="domain" description="RCK N-terminal" evidence="4">
    <location>
        <begin position="16"/>
        <end position="129"/>
    </location>
</feature>
<dbReference type="InterPro" id="IPR003148">
    <property type="entry name" value="RCK_N"/>
</dbReference>
<dbReference type="SUPFAM" id="SSF51735">
    <property type="entry name" value="NAD(P)-binding Rossmann-fold domains"/>
    <property type="match status" value="1"/>
</dbReference>
<gene>
    <name evidence="5" type="ORF">N0B31_17960</name>
</gene>
<dbReference type="PROSITE" id="PS51201">
    <property type="entry name" value="RCK_N"/>
    <property type="match status" value="1"/>
</dbReference>
<comment type="function">
    <text evidence="1">Part of a potassium transport system.</text>
</comment>
<keyword evidence="2" id="KW-0633">Potassium transport</keyword>
<evidence type="ECO:0000313" key="6">
    <source>
        <dbReference type="Proteomes" id="UP001057580"/>
    </source>
</evidence>